<keyword evidence="4" id="KW-1185">Reference proteome</keyword>
<protein>
    <recommendedName>
        <fullName evidence="5">Polysaccharide deacetylase</fullName>
    </recommendedName>
</protein>
<feature type="chain" id="PRO_5002832440" description="Polysaccharide deacetylase" evidence="2">
    <location>
        <begin position="30"/>
        <end position="341"/>
    </location>
</feature>
<dbReference type="HOGENOM" id="CLU_078784_0_0_7"/>
<feature type="signal peptide" evidence="2">
    <location>
        <begin position="1"/>
        <end position="29"/>
    </location>
</feature>
<keyword evidence="2" id="KW-0732">Signal</keyword>
<evidence type="ECO:0000256" key="2">
    <source>
        <dbReference type="SAM" id="SignalP"/>
    </source>
</evidence>
<evidence type="ECO:0008006" key="5">
    <source>
        <dbReference type="Google" id="ProtNLM"/>
    </source>
</evidence>
<dbReference type="STRING" id="404380.Gbem_0637"/>
<dbReference type="GO" id="GO:0005975">
    <property type="term" value="P:carbohydrate metabolic process"/>
    <property type="evidence" value="ECO:0007669"/>
    <property type="project" value="InterPro"/>
</dbReference>
<dbReference type="RefSeq" id="WP_012529073.1">
    <property type="nucleotide sequence ID" value="NC_011146.1"/>
</dbReference>
<dbReference type="InterPro" id="IPR011330">
    <property type="entry name" value="Glyco_hydro/deAcase_b/a-brl"/>
</dbReference>
<evidence type="ECO:0000313" key="4">
    <source>
        <dbReference type="Proteomes" id="UP000008825"/>
    </source>
</evidence>
<name>B5ED79_CITBB</name>
<dbReference type="Proteomes" id="UP000008825">
    <property type="component" value="Chromosome"/>
</dbReference>
<reference evidence="3 4" key="1">
    <citation type="submission" date="2008-07" db="EMBL/GenBank/DDBJ databases">
        <title>Complete sequence of Geobacter bemidjiensis BEM.</title>
        <authorList>
            <consortium name="US DOE Joint Genome Institute"/>
            <person name="Lucas S."/>
            <person name="Copeland A."/>
            <person name="Lapidus A."/>
            <person name="Glavina del Rio T."/>
            <person name="Dalin E."/>
            <person name="Tice H."/>
            <person name="Bruce D."/>
            <person name="Goodwin L."/>
            <person name="Pitluck S."/>
            <person name="Kiss H."/>
            <person name="Brettin T."/>
            <person name="Detter J.C."/>
            <person name="Han C."/>
            <person name="Kuske C.R."/>
            <person name="Schmutz J."/>
            <person name="Larimer F."/>
            <person name="Land M."/>
            <person name="Hauser L."/>
            <person name="Kyrpides N."/>
            <person name="Lykidis A."/>
            <person name="Lovley D."/>
            <person name="Richardson P."/>
        </authorList>
    </citation>
    <scope>NUCLEOTIDE SEQUENCE [LARGE SCALE GENOMIC DNA]</scope>
    <source>
        <strain evidence="4">ATCC BAA-1014 / DSM 16622 / JCM 12645 / Bem</strain>
    </source>
</reference>
<accession>B5ED79</accession>
<evidence type="ECO:0000256" key="1">
    <source>
        <dbReference type="SAM" id="MobiDB-lite"/>
    </source>
</evidence>
<feature type="region of interest" description="Disordered" evidence="1">
    <location>
        <begin position="321"/>
        <end position="341"/>
    </location>
</feature>
<dbReference type="AlphaFoldDB" id="B5ED79"/>
<dbReference type="Gene3D" id="3.20.20.370">
    <property type="entry name" value="Glycoside hydrolase/deacetylase"/>
    <property type="match status" value="1"/>
</dbReference>
<reference evidence="3 4" key="2">
    <citation type="journal article" date="2010" name="BMC Genomics">
        <title>The genome of Geobacter bemidjiensis, exemplar for the subsurface clade of Geobacter species that predominate in Fe(III)-reducing subsurface environments.</title>
        <authorList>
            <person name="Aklujkar M."/>
            <person name="Young N.D."/>
            <person name="Holmes D."/>
            <person name="Chavan M."/>
            <person name="Risso C."/>
            <person name="Kiss H.E."/>
            <person name="Han C.S."/>
            <person name="Land M.L."/>
            <person name="Lovley D.R."/>
        </authorList>
    </citation>
    <scope>NUCLEOTIDE SEQUENCE [LARGE SCALE GENOMIC DNA]</scope>
    <source>
        <strain evidence="4">ATCC BAA-1014 / DSM 16622 / JCM 12645 / Bem</strain>
    </source>
</reference>
<proteinExistence type="predicted"/>
<dbReference type="KEGG" id="gbm:Gbem_0637"/>
<sequence length="341" mass="36891">MSRSPLAKIPAFSLFLALFLFFCAAQAQAAQITEYRVIREPVSDRSGKRLLAVRSFKCDGVPRLLAVDPETLASYDLPADSPKRSGDAGADAFRATRLARALNKYNSPPYRLQNGGAVHAETQVQGLFLTVDLCPSKRPFERELFEATAALGHGRAVPVAVMISGVWLSTHPQELSYLKEAIASGKLAVTWVNHSYHHHYDPKVPLAENFLLAPGTDPMQEVLQAEELLLSQGLVPSPFFRFPGLVSDGAWMQRLKELSLIPIGSDAWLAKGEAPRPGSFILVHGNGNEPKGVKLLLPILKEKAPRLLPLAAAFGAKAEPISPPPLTGGGRGVGELATQRK</sequence>
<gene>
    <name evidence="3" type="ordered locus">Gbem_0637</name>
</gene>
<dbReference type="EMBL" id="CP001124">
    <property type="protein sequence ID" value="ACH37665.1"/>
    <property type="molecule type" value="Genomic_DNA"/>
</dbReference>
<evidence type="ECO:0000313" key="3">
    <source>
        <dbReference type="EMBL" id="ACH37665.1"/>
    </source>
</evidence>
<dbReference type="eggNOG" id="COG0726">
    <property type="taxonomic scope" value="Bacteria"/>
</dbReference>
<dbReference type="CDD" id="cd10963">
    <property type="entry name" value="CE4_RC0012_like"/>
    <property type="match status" value="1"/>
</dbReference>
<organism evidence="3 4">
    <name type="scientific">Citrifermentans bemidjiense (strain ATCC BAA-1014 / DSM 16622 / JCM 12645 / Bem)</name>
    <name type="common">Geobacter bemidjiensis</name>
    <dbReference type="NCBI Taxonomy" id="404380"/>
    <lineage>
        <taxon>Bacteria</taxon>
        <taxon>Pseudomonadati</taxon>
        <taxon>Thermodesulfobacteriota</taxon>
        <taxon>Desulfuromonadia</taxon>
        <taxon>Geobacterales</taxon>
        <taxon>Geobacteraceae</taxon>
        <taxon>Citrifermentans</taxon>
    </lineage>
</organism>
<dbReference type="SUPFAM" id="SSF88713">
    <property type="entry name" value="Glycoside hydrolase/deacetylase"/>
    <property type="match status" value="1"/>
</dbReference>